<evidence type="ECO:0000313" key="1">
    <source>
        <dbReference type="EMBL" id="SBP29608.1"/>
    </source>
</evidence>
<organism evidence="1">
    <name type="scientific">Iconisemion striatum</name>
    <dbReference type="NCBI Taxonomy" id="60296"/>
    <lineage>
        <taxon>Eukaryota</taxon>
        <taxon>Metazoa</taxon>
        <taxon>Chordata</taxon>
        <taxon>Craniata</taxon>
        <taxon>Vertebrata</taxon>
        <taxon>Euteleostomi</taxon>
        <taxon>Actinopterygii</taxon>
        <taxon>Neopterygii</taxon>
        <taxon>Teleostei</taxon>
        <taxon>Neoteleostei</taxon>
        <taxon>Acanthomorphata</taxon>
        <taxon>Ovalentaria</taxon>
        <taxon>Atherinomorphae</taxon>
        <taxon>Cyprinodontiformes</taxon>
        <taxon>Nothobranchiidae</taxon>
        <taxon>Iconisemion</taxon>
    </lineage>
</organism>
<reference evidence="1" key="2">
    <citation type="submission" date="2016-06" db="EMBL/GenBank/DDBJ databases">
        <title>The genome of a short-lived fish provides insights into sex chromosome evolution and the genetic control of aging.</title>
        <authorList>
            <person name="Reichwald K."/>
            <person name="Felder M."/>
            <person name="Petzold A."/>
            <person name="Koch P."/>
            <person name="Groth M."/>
            <person name="Platzer M."/>
        </authorList>
    </citation>
    <scope>NUCLEOTIDE SEQUENCE</scope>
    <source>
        <tissue evidence="1">Brain</tissue>
    </source>
</reference>
<proteinExistence type="predicted"/>
<sequence length="123" mass="13893">MTNRMFKFYGRIKPGWIHDIPSESKAILDVQTSESNGYVQQLVLILKAALEELRSGVNQKDLEPLNTTGKKMGEQLNETETYASSLMSTDLKTDLSTSSASDQMKERGLYNYGKCQESRFRSS</sequence>
<gene>
    <name evidence="1" type="primary">Nfu_g_1_011553</name>
</gene>
<accession>A0A1A7YHB9</accession>
<protein>
    <submittedName>
        <fullName evidence="1">Uncharacterized protein</fullName>
    </submittedName>
</protein>
<dbReference type="EMBL" id="HADX01007376">
    <property type="protein sequence ID" value="SBP29608.1"/>
    <property type="molecule type" value="Transcribed_RNA"/>
</dbReference>
<reference evidence="1" key="1">
    <citation type="submission" date="2016-05" db="EMBL/GenBank/DDBJ databases">
        <authorList>
            <person name="Lavstsen T."/>
            <person name="Jespersen J.S."/>
        </authorList>
    </citation>
    <scope>NUCLEOTIDE SEQUENCE</scope>
    <source>
        <tissue evidence="1">Brain</tissue>
    </source>
</reference>
<dbReference type="AlphaFoldDB" id="A0A1A7YHB9"/>
<name>A0A1A7YHB9_9TELE</name>